<name>A0ACC1I8Y6_9FUNG</name>
<organism evidence="1 2">
    <name type="scientific">Kickxella alabastrina</name>
    <dbReference type="NCBI Taxonomy" id="61397"/>
    <lineage>
        <taxon>Eukaryota</taxon>
        <taxon>Fungi</taxon>
        <taxon>Fungi incertae sedis</taxon>
        <taxon>Zoopagomycota</taxon>
        <taxon>Kickxellomycotina</taxon>
        <taxon>Kickxellomycetes</taxon>
        <taxon>Kickxellales</taxon>
        <taxon>Kickxellaceae</taxon>
        <taxon>Kickxella</taxon>
    </lineage>
</organism>
<evidence type="ECO:0000313" key="1">
    <source>
        <dbReference type="EMBL" id="KAJ1890151.1"/>
    </source>
</evidence>
<proteinExistence type="predicted"/>
<sequence length="335" mass="37074">MSTVDICEVSGRRYRVHTALSGGSSDGSIDLRSKSHNARNTAADTGKSLRQDIPVPRQLHKYLVGSQSATLLRLRQESQAKITIPNERSKSDTVQVEGLPEELAKAEELIMQIIKENLHRIPYTHFISLPISDIDVQRKVKLFQADVAREFLRDVDCRTFTDPESLHITIGMLRLLTTKEIAGATELLKSLQKQISDELSARPLVIKVGQPKCMEPNAKMARVIHAQAGDFADDGRLRRLCEFVRVAFDQAGYIDDKRALKIHITVLKAKEATECADNTGCAGKRACGTINAAPLLKKFGGADFGICRIGQIQIAKRFQHTDAGAYDNEGFVLLP</sequence>
<reference evidence="1" key="1">
    <citation type="submission" date="2022-07" db="EMBL/GenBank/DDBJ databases">
        <title>Phylogenomic reconstructions and comparative analyses of Kickxellomycotina fungi.</title>
        <authorList>
            <person name="Reynolds N.K."/>
            <person name="Stajich J.E."/>
            <person name="Barry K."/>
            <person name="Grigoriev I.V."/>
            <person name="Crous P."/>
            <person name="Smith M.E."/>
        </authorList>
    </citation>
    <scope>NUCLEOTIDE SEQUENCE</scope>
    <source>
        <strain evidence="1">Benny 63K</strain>
    </source>
</reference>
<accession>A0ACC1I8Y6</accession>
<evidence type="ECO:0000313" key="2">
    <source>
        <dbReference type="Proteomes" id="UP001150581"/>
    </source>
</evidence>
<dbReference type="Proteomes" id="UP001150581">
    <property type="component" value="Unassembled WGS sequence"/>
</dbReference>
<comment type="caution">
    <text evidence="1">The sequence shown here is derived from an EMBL/GenBank/DDBJ whole genome shotgun (WGS) entry which is preliminary data.</text>
</comment>
<keyword evidence="2" id="KW-1185">Reference proteome</keyword>
<gene>
    <name evidence="1" type="primary">ASCC1_1</name>
    <name evidence="1" type="ORF">LPJ66_007643</name>
</gene>
<dbReference type="EMBL" id="JANBPG010001395">
    <property type="protein sequence ID" value="KAJ1890151.1"/>
    <property type="molecule type" value="Genomic_DNA"/>
</dbReference>
<protein>
    <submittedName>
        <fullName evidence="1">Activating signal cointegrator 1 complex subunit</fullName>
    </submittedName>
</protein>